<keyword evidence="5 7" id="KW-0009">Actin-binding</keyword>
<dbReference type="InterPro" id="IPR001680">
    <property type="entry name" value="WD40_rpt"/>
</dbReference>
<evidence type="ECO:0000256" key="6">
    <source>
        <dbReference type="ARBA" id="ARBA00023212"/>
    </source>
</evidence>
<dbReference type="Proteomes" id="UP000274922">
    <property type="component" value="Unassembled WGS sequence"/>
</dbReference>
<keyword evidence="4" id="KW-0677">Repeat</keyword>
<evidence type="ECO:0000256" key="5">
    <source>
        <dbReference type="ARBA" id="ARBA00023203"/>
    </source>
</evidence>
<dbReference type="InterPro" id="IPR017383">
    <property type="entry name" value="ARPC1"/>
</dbReference>
<keyword evidence="6 7" id="KW-0206">Cytoskeleton</keyword>
<dbReference type="GO" id="GO:0034314">
    <property type="term" value="P:Arp2/3 complex-mediated actin nucleation"/>
    <property type="evidence" value="ECO:0007669"/>
    <property type="project" value="UniProtKB-UniRule"/>
</dbReference>
<feature type="repeat" description="WD" evidence="8">
    <location>
        <begin position="51"/>
        <end position="82"/>
    </location>
</feature>
<dbReference type="GO" id="GO:0005885">
    <property type="term" value="C:Arp2/3 protein complex"/>
    <property type="evidence" value="ECO:0007669"/>
    <property type="project" value="UniProtKB-UniRule"/>
</dbReference>
<dbReference type="AlphaFoldDB" id="A0A4P9XD49"/>
<dbReference type="InterPro" id="IPR015943">
    <property type="entry name" value="WD40/YVTN_repeat-like_dom_sf"/>
</dbReference>
<evidence type="ECO:0000256" key="2">
    <source>
        <dbReference type="ARBA" id="ARBA00022490"/>
    </source>
</evidence>
<dbReference type="PIRSF" id="PIRSF038093">
    <property type="entry name" value="ARP2/3_su1"/>
    <property type="match status" value="1"/>
</dbReference>
<comment type="similarity">
    <text evidence="1 7">Belongs to the WD repeat ARPC1 family.</text>
</comment>
<dbReference type="Pfam" id="PF00400">
    <property type="entry name" value="WD40"/>
    <property type="match status" value="2"/>
</dbReference>
<keyword evidence="2 7" id="KW-0963">Cytoplasm</keyword>
<evidence type="ECO:0000256" key="4">
    <source>
        <dbReference type="ARBA" id="ARBA00022737"/>
    </source>
</evidence>
<keyword evidence="3 8" id="KW-0853">WD repeat</keyword>
<evidence type="ECO:0000256" key="7">
    <source>
        <dbReference type="PIRNR" id="PIRNR038093"/>
    </source>
</evidence>
<dbReference type="PROSITE" id="PS50294">
    <property type="entry name" value="WD_REPEATS_REGION"/>
    <property type="match status" value="1"/>
</dbReference>
<evidence type="ECO:0000256" key="1">
    <source>
        <dbReference type="ARBA" id="ARBA00006260"/>
    </source>
</evidence>
<dbReference type="PROSITE" id="PS50082">
    <property type="entry name" value="WD_REPEATS_2"/>
    <property type="match status" value="1"/>
</dbReference>
<dbReference type="SUPFAM" id="SSF50978">
    <property type="entry name" value="WD40 repeat-like"/>
    <property type="match status" value="1"/>
</dbReference>
<comment type="subcellular location">
    <subcellularLocation>
        <location evidence="7">Cytoplasm</location>
        <location evidence="7">Cytoskeleton</location>
        <location evidence="7">Actin patch</location>
    </subcellularLocation>
</comment>
<keyword evidence="10" id="KW-1185">Reference proteome</keyword>
<accession>A0A4P9XD49</accession>
<evidence type="ECO:0000313" key="9">
    <source>
        <dbReference type="EMBL" id="RKP03362.1"/>
    </source>
</evidence>
<dbReference type="SMART" id="SM00320">
    <property type="entry name" value="WD40"/>
    <property type="match status" value="5"/>
</dbReference>
<dbReference type="InterPro" id="IPR036322">
    <property type="entry name" value="WD40_repeat_dom_sf"/>
</dbReference>
<dbReference type="OrthoDB" id="406844at2759"/>
<dbReference type="PANTHER" id="PTHR10709">
    <property type="entry name" value="ACTIN-RELATED PROTEIN 2/3 COMPLEX SUBUNIT 1"/>
    <property type="match status" value="1"/>
</dbReference>
<reference evidence="10" key="1">
    <citation type="journal article" date="2018" name="Nat. Microbiol.">
        <title>Leveraging single-cell genomics to expand the fungal tree of life.</title>
        <authorList>
            <person name="Ahrendt S.R."/>
            <person name="Quandt C.A."/>
            <person name="Ciobanu D."/>
            <person name="Clum A."/>
            <person name="Salamov A."/>
            <person name="Andreopoulos B."/>
            <person name="Cheng J.F."/>
            <person name="Woyke T."/>
            <person name="Pelin A."/>
            <person name="Henrissat B."/>
            <person name="Reynolds N.K."/>
            <person name="Benny G.L."/>
            <person name="Smith M.E."/>
            <person name="James T.Y."/>
            <person name="Grigoriev I.V."/>
        </authorList>
    </citation>
    <scope>NUCLEOTIDE SEQUENCE [LARGE SCALE GENOMIC DNA]</scope>
    <source>
        <strain evidence="10">ATCC 52028</strain>
    </source>
</reference>
<dbReference type="PANTHER" id="PTHR10709:SF2">
    <property type="entry name" value="ACTIN-RELATED PROTEIN 2_3 COMPLEX SUBUNIT"/>
    <property type="match status" value="1"/>
</dbReference>
<dbReference type="Gene3D" id="2.130.10.10">
    <property type="entry name" value="YVTN repeat-like/Quinoprotein amine dehydrogenase"/>
    <property type="match status" value="1"/>
</dbReference>
<protein>
    <recommendedName>
        <fullName evidence="7">Actin-related protein 2/3 complex subunit</fullName>
    </recommendedName>
</protein>
<sequence>MSGPEEFQLFASPITCHAFNADRTQVAVSPNSHEVYIYARRGDGWTHTHTLSEHDKLVTSIDWAPKTNRIATASQDRNAYVWVHDAPSDTWKPTLVLLRFNRAATTIRWSPHENKFAVGSGARQIAICYFEEENDWWVSKHLKKPLRSTVLSLAWHPDNILLVAGAADMKARVFSAWVKGLDVKASDPVWGERLPFGTVCGEFGHDAGGWVHDVAFAPQSRAIAWVSHDSSVNIATGPQDPVVTIRTNTLPFVSLLWASETALVVAGHDCTPYLVAKQGGTWQLAGKLDVGQRKSVTASNAMSKFRQMDSRAQQINSDTELETVHQNTITSVRAYSGSGPDPAANVTHFSTSGVDGKLAIWDLLSTSVSRMTV</sequence>
<comment type="function">
    <text evidence="7">Functions as component of the Arp2/3 complex which is involved in regulation of actin polymerization and together with an activating nucleation-promoting factor (NPF) mediates the formation of branched actin networks.</text>
</comment>
<evidence type="ECO:0000256" key="3">
    <source>
        <dbReference type="ARBA" id="ARBA00022574"/>
    </source>
</evidence>
<dbReference type="GO" id="GO:0030479">
    <property type="term" value="C:actin cortical patch"/>
    <property type="evidence" value="ECO:0007669"/>
    <property type="project" value="UniProtKB-SubCell"/>
</dbReference>
<proteinExistence type="inferred from homology"/>
<dbReference type="GO" id="GO:0051015">
    <property type="term" value="F:actin filament binding"/>
    <property type="evidence" value="ECO:0007669"/>
    <property type="project" value="TreeGrafter"/>
</dbReference>
<name>A0A4P9XD49_9FUNG</name>
<evidence type="ECO:0000256" key="8">
    <source>
        <dbReference type="PROSITE-ProRule" id="PRU00221"/>
    </source>
</evidence>
<evidence type="ECO:0000313" key="10">
    <source>
        <dbReference type="Proteomes" id="UP000274922"/>
    </source>
</evidence>
<organism evidence="9 10">
    <name type="scientific">Caulochytrium protostelioides</name>
    <dbReference type="NCBI Taxonomy" id="1555241"/>
    <lineage>
        <taxon>Eukaryota</taxon>
        <taxon>Fungi</taxon>
        <taxon>Fungi incertae sedis</taxon>
        <taxon>Chytridiomycota</taxon>
        <taxon>Chytridiomycota incertae sedis</taxon>
        <taxon>Chytridiomycetes</taxon>
        <taxon>Caulochytriales</taxon>
        <taxon>Caulochytriaceae</taxon>
        <taxon>Caulochytrium</taxon>
    </lineage>
</organism>
<gene>
    <name evidence="9" type="ORF">CXG81DRAFT_29299</name>
</gene>
<dbReference type="EMBL" id="ML014124">
    <property type="protein sequence ID" value="RKP03362.1"/>
    <property type="molecule type" value="Genomic_DNA"/>
</dbReference>
<dbReference type="STRING" id="1555241.A0A4P9XD49"/>